<proteinExistence type="predicted"/>
<reference evidence="3" key="3">
    <citation type="submission" date="2025-08" db="UniProtKB">
        <authorList>
            <consortium name="RefSeq"/>
        </authorList>
    </citation>
    <scope>IDENTIFICATION</scope>
    <source>
        <strain evidence="3">CBS 342.82</strain>
    </source>
</reference>
<dbReference type="AlphaFoldDB" id="A0A6J3LZ25"/>
<evidence type="ECO:0000256" key="1">
    <source>
        <dbReference type="SAM" id="Phobius"/>
    </source>
</evidence>
<dbReference type="GeneID" id="54363403"/>
<gene>
    <name evidence="3" type="ORF">K489DRAFT_383443</name>
</gene>
<dbReference type="RefSeq" id="XP_033456923.1">
    <property type="nucleotide sequence ID" value="XM_033605603.1"/>
</dbReference>
<evidence type="ECO:0000313" key="2">
    <source>
        <dbReference type="Proteomes" id="UP000504637"/>
    </source>
</evidence>
<keyword evidence="1" id="KW-1133">Transmembrane helix</keyword>
<keyword evidence="1" id="KW-0472">Membrane</keyword>
<sequence length="67" mass="7349">MALGAVWCSSTPYTREGGELSSIIVISSVGGFHSGYVILQSYVDWILGRVGCNVPRVCVARCLWDRR</sequence>
<reference evidence="3" key="2">
    <citation type="submission" date="2020-04" db="EMBL/GenBank/DDBJ databases">
        <authorList>
            <consortium name="NCBI Genome Project"/>
        </authorList>
    </citation>
    <scope>NUCLEOTIDE SEQUENCE</scope>
    <source>
        <strain evidence="3">CBS 342.82</strain>
    </source>
</reference>
<reference evidence="3" key="1">
    <citation type="submission" date="2020-01" db="EMBL/GenBank/DDBJ databases">
        <authorList>
            <consortium name="DOE Joint Genome Institute"/>
            <person name="Haridas S."/>
            <person name="Albert R."/>
            <person name="Binder M."/>
            <person name="Bloem J."/>
            <person name="Labutti K."/>
            <person name="Salamov A."/>
            <person name="Andreopoulos B."/>
            <person name="Baker S.E."/>
            <person name="Barry K."/>
            <person name="Bills G."/>
            <person name="Bluhm B.H."/>
            <person name="Cannon C."/>
            <person name="Castanera R."/>
            <person name="Culley D.E."/>
            <person name="Daum C."/>
            <person name="Ezra D."/>
            <person name="Gonzalez J.B."/>
            <person name="Henrissat B."/>
            <person name="Kuo A."/>
            <person name="Liang C."/>
            <person name="Lipzen A."/>
            <person name="Lutzoni F."/>
            <person name="Magnuson J."/>
            <person name="Mondo S."/>
            <person name="Nolan M."/>
            <person name="Ohm R."/>
            <person name="Pangilinan J."/>
            <person name="Park H.-J."/>
            <person name="Ramirez L."/>
            <person name="Alfaro M."/>
            <person name="Sun H."/>
            <person name="Tritt A."/>
            <person name="Yoshinaga Y."/>
            <person name="Zwiers L.-H."/>
            <person name="Turgeon B.G."/>
            <person name="Goodwin S.B."/>
            <person name="Spatafora J.W."/>
            <person name="Crous P.W."/>
            <person name="Grigoriev I.V."/>
        </authorList>
    </citation>
    <scope>NUCLEOTIDE SEQUENCE</scope>
    <source>
        <strain evidence="3">CBS 342.82</strain>
    </source>
</reference>
<organism evidence="3">
    <name type="scientific">Dissoconium aciculare CBS 342.82</name>
    <dbReference type="NCBI Taxonomy" id="1314786"/>
    <lineage>
        <taxon>Eukaryota</taxon>
        <taxon>Fungi</taxon>
        <taxon>Dikarya</taxon>
        <taxon>Ascomycota</taxon>
        <taxon>Pezizomycotina</taxon>
        <taxon>Dothideomycetes</taxon>
        <taxon>Dothideomycetidae</taxon>
        <taxon>Mycosphaerellales</taxon>
        <taxon>Dissoconiaceae</taxon>
        <taxon>Dissoconium</taxon>
    </lineage>
</organism>
<feature type="non-terminal residue" evidence="3">
    <location>
        <position position="67"/>
    </location>
</feature>
<keyword evidence="2" id="KW-1185">Reference proteome</keyword>
<dbReference type="Proteomes" id="UP000504637">
    <property type="component" value="Unplaced"/>
</dbReference>
<accession>A0A6J3LZ25</accession>
<keyword evidence="1" id="KW-0812">Transmembrane</keyword>
<feature type="transmembrane region" description="Helical" evidence="1">
    <location>
        <begin position="20"/>
        <end position="39"/>
    </location>
</feature>
<evidence type="ECO:0000313" key="3">
    <source>
        <dbReference type="RefSeq" id="XP_033456923.1"/>
    </source>
</evidence>
<protein>
    <submittedName>
        <fullName evidence="3">Uncharacterized protein</fullName>
    </submittedName>
</protein>
<name>A0A6J3LZ25_9PEZI</name>